<sequence>MSDKQKCLIDAVDMLLPYCEHRFCVMHLYNNFKVAHKGLSLKMMLWKAAKATRIVDFEKIMNELRGKDLEAFKWLAKRPAAHWSRSYFRCNAKCDILLNNMCESFNATIVEARDQFEVAGCYGDKHNLHLGEKTCSCRKWQLTGIPCAHAISGMYFMGYKPEDYVHKYYHKSVFLRVYSHLMMPLLGPDEWPHSDRPSLLPPISERMPGRPKKQDRRKTPDEVKNKKAEVTNYGEKRGKLSRQGLVMTCKICHVPGHNKRSCPQSRINNQRMLRCLQKEKRKADVMSQESNLTTSRRPLTRSVAALQGKQVEFLPLSQRSVTEPGTPSKTRKKMKVISKAKQGPHIPSAQQKKKKTEDNVAATSPSKIATLAGPSKTAASAGPPSKTAASAGPSKTVASARPSIVAYTL</sequence>
<reference evidence="7" key="2">
    <citation type="journal article" date="2024" name="Plant">
        <title>Genomic evolution and insights into agronomic trait innovations of Sesamum species.</title>
        <authorList>
            <person name="Miao H."/>
            <person name="Wang L."/>
            <person name="Qu L."/>
            <person name="Liu H."/>
            <person name="Sun Y."/>
            <person name="Le M."/>
            <person name="Wang Q."/>
            <person name="Wei S."/>
            <person name="Zheng Y."/>
            <person name="Lin W."/>
            <person name="Duan Y."/>
            <person name="Cao H."/>
            <person name="Xiong S."/>
            <person name="Wang X."/>
            <person name="Wei L."/>
            <person name="Li C."/>
            <person name="Ma Q."/>
            <person name="Ju M."/>
            <person name="Zhao R."/>
            <person name="Li G."/>
            <person name="Mu C."/>
            <person name="Tian Q."/>
            <person name="Mei H."/>
            <person name="Zhang T."/>
            <person name="Gao T."/>
            <person name="Zhang H."/>
        </authorList>
    </citation>
    <scope>NUCLEOTIDE SEQUENCE</scope>
    <source>
        <strain evidence="7">KEN1</strain>
    </source>
</reference>
<gene>
    <name evidence="7" type="ORF">Slati_0094500</name>
</gene>
<dbReference type="EMBL" id="JACGWN010000001">
    <property type="protein sequence ID" value="KAL0462069.1"/>
    <property type="molecule type" value="Genomic_DNA"/>
</dbReference>
<name>A0AAW2Y8G3_9LAMI</name>
<dbReference type="InterPro" id="IPR007527">
    <property type="entry name" value="Znf_SWIM"/>
</dbReference>
<keyword evidence="3" id="KW-0862">Zinc</keyword>
<feature type="domain" description="SWIM-type" evidence="6">
    <location>
        <begin position="116"/>
        <end position="158"/>
    </location>
</feature>
<protein>
    <recommendedName>
        <fullName evidence="6">SWIM-type domain-containing protein</fullName>
    </recommendedName>
</protein>
<feature type="compositionally biased region" description="Polar residues" evidence="5">
    <location>
        <begin position="287"/>
        <end position="297"/>
    </location>
</feature>
<dbReference type="GO" id="GO:0008270">
    <property type="term" value="F:zinc ion binding"/>
    <property type="evidence" value="ECO:0007669"/>
    <property type="project" value="UniProtKB-KW"/>
</dbReference>
<evidence type="ECO:0000259" key="6">
    <source>
        <dbReference type="PROSITE" id="PS50966"/>
    </source>
</evidence>
<feature type="compositionally biased region" description="Polar residues" evidence="5">
    <location>
        <begin position="317"/>
        <end position="328"/>
    </location>
</feature>
<dbReference type="Pfam" id="PF04434">
    <property type="entry name" value="SWIM"/>
    <property type="match status" value="1"/>
</dbReference>
<feature type="region of interest" description="Disordered" evidence="5">
    <location>
        <begin position="196"/>
        <end position="233"/>
    </location>
</feature>
<dbReference type="SMART" id="SM00575">
    <property type="entry name" value="ZnF_PMZ"/>
    <property type="match status" value="1"/>
</dbReference>
<feature type="compositionally biased region" description="Basic residues" evidence="5">
    <location>
        <begin position="329"/>
        <end position="338"/>
    </location>
</feature>
<feature type="region of interest" description="Disordered" evidence="5">
    <location>
        <begin position="316"/>
        <end position="402"/>
    </location>
</feature>
<comment type="caution">
    <text evidence="7">The sequence shown here is derived from an EMBL/GenBank/DDBJ whole genome shotgun (WGS) entry which is preliminary data.</text>
</comment>
<evidence type="ECO:0000256" key="4">
    <source>
        <dbReference type="PROSITE-ProRule" id="PRU00325"/>
    </source>
</evidence>
<keyword evidence="1" id="KW-0479">Metal-binding</keyword>
<organism evidence="7">
    <name type="scientific">Sesamum latifolium</name>
    <dbReference type="NCBI Taxonomy" id="2727402"/>
    <lineage>
        <taxon>Eukaryota</taxon>
        <taxon>Viridiplantae</taxon>
        <taxon>Streptophyta</taxon>
        <taxon>Embryophyta</taxon>
        <taxon>Tracheophyta</taxon>
        <taxon>Spermatophyta</taxon>
        <taxon>Magnoliopsida</taxon>
        <taxon>eudicotyledons</taxon>
        <taxon>Gunneridae</taxon>
        <taxon>Pentapetalae</taxon>
        <taxon>asterids</taxon>
        <taxon>lamiids</taxon>
        <taxon>Lamiales</taxon>
        <taxon>Pedaliaceae</taxon>
        <taxon>Sesamum</taxon>
    </lineage>
</organism>
<evidence type="ECO:0000256" key="1">
    <source>
        <dbReference type="ARBA" id="ARBA00022723"/>
    </source>
</evidence>
<evidence type="ECO:0000313" key="7">
    <source>
        <dbReference type="EMBL" id="KAL0462069.1"/>
    </source>
</evidence>
<dbReference type="InterPro" id="IPR006564">
    <property type="entry name" value="Znf_PMZ"/>
</dbReference>
<evidence type="ECO:0000256" key="2">
    <source>
        <dbReference type="ARBA" id="ARBA00022771"/>
    </source>
</evidence>
<dbReference type="AlphaFoldDB" id="A0AAW2Y8G3"/>
<dbReference type="PROSITE" id="PS50966">
    <property type="entry name" value="ZF_SWIM"/>
    <property type="match status" value="1"/>
</dbReference>
<evidence type="ECO:0000256" key="5">
    <source>
        <dbReference type="SAM" id="MobiDB-lite"/>
    </source>
</evidence>
<keyword evidence="2 4" id="KW-0863">Zinc-finger</keyword>
<feature type="compositionally biased region" description="Basic and acidic residues" evidence="5">
    <location>
        <begin position="217"/>
        <end position="233"/>
    </location>
</feature>
<dbReference type="PANTHER" id="PTHR31973:SF187">
    <property type="entry name" value="MUTATOR TRANSPOSASE MUDRA PROTEIN"/>
    <property type="match status" value="1"/>
</dbReference>
<reference evidence="7" key="1">
    <citation type="submission" date="2020-06" db="EMBL/GenBank/DDBJ databases">
        <authorList>
            <person name="Li T."/>
            <person name="Hu X."/>
            <person name="Zhang T."/>
            <person name="Song X."/>
            <person name="Zhang H."/>
            <person name="Dai N."/>
            <person name="Sheng W."/>
            <person name="Hou X."/>
            <person name="Wei L."/>
        </authorList>
    </citation>
    <scope>NUCLEOTIDE SEQUENCE</scope>
    <source>
        <strain evidence="7">KEN1</strain>
        <tissue evidence="7">Leaf</tissue>
    </source>
</reference>
<dbReference type="PANTHER" id="PTHR31973">
    <property type="entry name" value="POLYPROTEIN, PUTATIVE-RELATED"/>
    <property type="match status" value="1"/>
</dbReference>
<proteinExistence type="predicted"/>
<feature type="region of interest" description="Disordered" evidence="5">
    <location>
        <begin position="278"/>
        <end position="300"/>
    </location>
</feature>
<accession>A0AAW2Y8G3</accession>
<evidence type="ECO:0000256" key="3">
    <source>
        <dbReference type="ARBA" id="ARBA00022833"/>
    </source>
</evidence>